<sequence>MAKKLYVGNLSYNTTDASLKEAFSPMGEVESANVITDKMTGRSRGFGFVNMVNDAEADAAIEKMNGADVDGRKLTVNEAKPLSERPPRRNFDNRGGGSRY</sequence>
<dbReference type="Gene3D" id="3.30.70.330">
    <property type="match status" value="1"/>
</dbReference>
<dbReference type="PROSITE" id="PS50102">
    <property type="entry name" value="RRM"/>
    <property type="match status" value="1"/>
</dbReference>
<organism evidence="4 5">
    <name type="scientific">Candidatus Taylorbacteria bacterium RIFOXYD2_FULL_36_9</name>
    <dbReference type="NCBI Taxonomy" id="1802338"/>
    <lineage>
        <taxon>Bacteria</taxon>
        <taxon>Candidatus Tayloriibacteriota</taxon>
    </lineage>
</organism>
<dbReference type="EMBL" id="MHSQ01000031">
    <property type="protein sequence ID" value="OHA46331.1"/>
    <property type="molecule type" value="Genomic_DNA"/>
</dbReference>
<keyword evidence="1" id="KW-0694">RNA-binding</keyword>
<evidence type="ECO:0000259" key="3">
    <source>
        <dbReference type="PROSITE" id="PS50102"/>
    </source>
</evidence>
<evidence type="ECO:0000256" key="1">
    <source>
        <dbReference type="ARBA" id="ARBA00022884"/>
    </source>
</evidence>
<protein>
    <submittedName>
        <fullName evidence="4">RNA-binding protein</fullName>
    </submittedName>
</protein>
<dbReference type="SMART" id="SM00360">
    <property type="entry name" value="RRM"/>
    <property type="match status" value="1"/>
</dbReference>
<dbReference type="SUPFAM" id="SSF54928">
    <property type="entry name" value="RNA-binding domain, RBD"/>
    <property type="match status" value="1"/>
</dbReference>
<reference evidence="4 5" key="1">
    <citation type="journal article" date="2016" name="Nat. Commun.">
        <title>Thousands of microbial genomes shed light on interconnected biogeochemical processes in an aquifer system.</title>
        <authorList>
            <person name="Anantharaman K."/>
            <person name="Brown C.T."/>
            <person name="Hug L.A."/>
            <person name="Sharon I."/>
            <person name="Castelle C.J."/>
            <person name="Probst A.J."/>
            <person name="Thomas B.C."/>
            <person name="Singh A."/>
            <person name="Wilkins M.J."/>
            <person name="Karaoz U."/>
            <person name="Brodie E.L."/>
            <person name="Williams K.H."/>
            <person name="Hubbard S.S."/>
            <person name="Banfield J.F."/>
        </authorList>
    </citation>
    <scope>NUCLEOTIDE SEQUENCE [LARGE SCALE GENOMIC DNA]</scope>
</reference>
<dbReference type="GO" id="GO:0003723">
    <property type="term" value="F:RNA binding"/>
    <property type="evidence" value="ECO:0007669"/>
    <property type="project" value="UniProtKB-KW"/>
</dbReference>
<dbReference type="InterPro" id="IPR000504">
    <property type="entry name" value="RRM_dom"/>
</dbReference>
<gene>
    <name evidence="4" type="ORF">A2541_02775</name>
</gene>
<accession>A0A1G2PFD0</accession>
<feature type="compositionally biased region" description="Basic and acidic residues" evidence="2">
    <location>
        <begin position="72"/>
        <end position="92"/>
    </location>
</feature>
<comment type="caution">
    <text evidence="4">The sequence shown here is derived from an EMBL/GenBank/DDBJ whole genome shotgun (WGS) entry which is preliminary data.</text>
</comment>
<dbReference type="AlphaFoldDB" id="A0A1G2PFD0"/>
<feature type="region of interest" description="Disordered" evidence="2">
    <location>
        <begin position="72"/>
        <end position="100"/>
    </location>
</feature>
<dbReference type="InterPro" id="IPR035979">
    <property type="entry name" value="RBD_domain_sf"/>
</dbReference>
<dbReference type="CDD" id="cd21608">
    <property type="entry name" value="RRM2_NsCP33_like"/>
    <property type="match status" value="1"/>
</dbReference>
<dbReference type="STRING" id="1802338.A2541_02775"/>
<evidence type="ECO:0000313" key="4">
    <source>
        <dbReference type="EMBL" id="OHA46331.1"/>
    </source>
</evidence>
<dbReference type="Pfam" id="PF00076">
    <property type="entry name" value="RRM_1"/>
    <property type="match status" value="1"/>
</dbReference>
<dbReference type="PANTHER" id="PTHR48027">
    <property type="entry name" value="HETEROGENEOUS NUCLEAR RIBONUCLEOPROTEIN 87F-RELATED"/>
    <property type="match status" value="1"/>
</dbReference>
<dbReference type="Proteomes" id="UP000176965">
    <property type="component" value="Unassembled WGS sequence"/>
</dbReference>
<dbReference type="InterPro" id="IPR052462">
    <property type="entry name" value="SLIRP/GR-RBP-like"/>
</dbReference>
<proteinExistence type="predicted"/>
<evidence type="ECO:0000313" key="5">
    <source>
        <dbReference type="Proteomes" id="UP000176965"/>
    </source>
</evidence>
<evidence type="ECO:0000256" key="2">
    <source>
        <dbReference type="SAM" id="MobiDB-lite"/>
    </source>
</evidence>
<dbReference type="InterPro" id="IPR048289">
    <property type="entry name" value="RRM2_NsCP33-like"/>
</dbReference>
<feature type="domain" description="RRM" evidence="3">
    <location>
        <begin position="3"/>
        <end position="81"/>
    </location>
</feature>
<name>A0A1G2PFD0_9BACT</name>
<dbReference type="InterPro" id="IPR012677">
    <property type="entry name" value="Nucleotide-bd_a/b_plait_sf"/>
</dbReference>